<dbReference type="Pfam" id="PF00501">
    <property type="entry name" value="AMP-binding"/>
    <property type="match status" value="1"/>
</dbReference>
<proteinExistence type="inferred from homology"/>
<comment type="caution">
    <text evidence="6">The sequence shown here is derived from an EMBL/GenBank/DDBJ whole genome shotgun (WGS) entry which is preliminary data.</text>
</comment>
<reference evidence="6 7" key="1">
    <citation type="journal article" date="2022" name="BMC Genomics">
        <title>Comparative genome analysis of mycobacteria focusing on tRNA and non-coding RNA.</title>
        <authorList>
            <person name="Behra P.R.K."/>
            <person name="Pettersson B.M.F."/>
            <person name="Ramesh M."/>
            <person name="Das S."/>
            <person name="Dasgupta S."/>
            <person name="Kirsebom L.A."/>
        </authorList>
    </citation>
    <scope>NUCLEOTIDE SEQUENCE [LARGE SCALE GENOMIC DNA]</scope>
    <source>
        <strain evidence="6 7">DSM 44078</strain>
    </source>
</reference>
<dbReference type="Gene3D" id="3.30.300.30">
    <property type="match status" value="1"/>
</dbReference>
<feature type="domain" description="AMP-dependent synthetase/ligase" evidence="4">
    <location>
        <begin position="142"/>
        <end position="494"/>
    </location>
</feature>
<evidence type="ECO:0000256" key="3">
    <source>
        <dbReference type="SAM" id="MobiDB-lite"/>
    </source>
</evidence>
<evidence type="ECO:0000259" key="5">
    <source>
        <dbReference type="Pfam" id="PF13193"/>
    </source>
</evidence>
<dbReference type="Gene3D" id="3.40.50.12780">
    <property type="entry name" value="N-terminal domain of ligase-like"/>
    <property type="match status" value="1"/>
</dbReference>
<dbReference type="InterPro" id="IPR025110">
    <property type="entry name" value="AMP-bd_C"/>
</dbReference>
<accession>A0ABT3CIB5</accession>
<dbReference type="PANTHER" id="PTHR43201:SF5">
    <property type="entry name" value="MEDIUM-CHAIN ACYL-COA LIGASE ACSF2, MITOCHONDRIAL"/>
    <property type="match status" value="1"/>
</dbReference>
<evidence type="ECO:0000256" key="2">
    <source>
        <dbReference type="ARBA" id="ARBA00022598"/>
    </source>
</evidence>
<organism evidence="6 7">
    <name type="scientific">Mycolicibacterium komossense</name>
    <dbReference type="NCBI Taxonomy" id="1779"/>
    <lineage>
        <taxon>Bacteria</taxon>
        <taxon>Bacillati</taxon>
        <taxon>Actinomycetota</taxon>
        <taxon>Actinomycetes</taxon>
        <taxon>Mycobacteriales</taxon>
        <taxon>Mycobacteriaceae</taxon>
        <taxon>Mycolicibacterium</taxon>
    </lineage>
</organism>
<dbReference type="SUPFAM" id="SSF56801">
    <property type="entry name" value="Acetyl-CoA synthetase-like"/>
    <property type="match status" value="1"/>
</dbReference>
<sequence>MADRPRFPPGRRCRIHPLLDRVLHQPRLRRGRAHAPAAQRSDLPPDRRLVRDQRRRGLSGDRCRTGHPGTRRTPSGAGRFARRGGAPHLQNLRRRYCAGHHQHPPRLPLPPLDDVAAGEGRAVTDPYTRGLWVTSTLADSLRDAARETPLREVLVDGDHRLDCSTLEARATGLAHALSQRMAPGSVVSFMLPNWHEAAVIYLGATLAGMAVNPILPSLRDHELRFILGDADSRMIFAPGIFRGHDYGAMLARVTASSTSPPEVVVVRGGTDRHTPYESLFDGPAYALPALHPDDVRMIMYTSGTTGKPKGVLHSHNSIHALICQIRDHWLVERGDRFLVPSPIAHIGGSIYAFECPLLLGTTAVLMERWDAADAVDLMVDECCTHIAGATPFLDQLLTAASGAGTRLPDLKVFVCGGASVAPTLIRRATAYFEKAVVTRVYGSTEVPVTTVGCTTVDDADHAADTDGKPGIADIRLSASGEICARGPQMLRGYLHPEDGSAAFDADGYFRTGDLAQWVDDDYLVVTGRAKDIIIRNGENISPKEVEDILLGHPDIVEIAIVGLPDARTGERACAVIVPAPSTSGPGLTELHDLLMAHGVATFKVPEQVAIWDALPKNDAGKVLKHQIRAVLSENSTKVGG</sequence>
<evidence type="ECO:0000256" key="1">
    <source>
        <dbReference type="ARBA" id="ARBA00006432"/>
    </source>
</evidence>
<dbReference type="InterPro" id="IPR042099">
    <property type="entry name" value="ANL_N_sf"/>
</dbReference>
<evidence type="ECO:0000313" key="6">
    <source>
        <dbReference type="EMBL" id="MCV7229189.1"/>
    </source>
</evidence>
<protein>
    <submittedName>
        <fullName evidence="6">AMP-binding protein</fullName>
    </submittedName>
</protein>
<evidence type="ECO:0000259" key="4">
    <source>
        <dbReference type="Pfam" id="PF00501"/>
    </source>
</evidence>
<evidence type="ECO:0000313" key="7">
    <source>
        <dbReference type="Proteomes" id="UP001526201"/>
    </source>
</evidence>
<keyword evidence="7" id="KW-1185">Reference proteome</keyword>
<keyword evidence="2" id="KW-0436">Ligase</keyword>
<dbReference type="PROSITE" id="PS00455">
    <property type="entry name" value="AMP_BINDING"/>
    <property type="match status" value="1"/>
</dbReference>
<dbReference type="InterPro" id="IPR020845">
    <property type="entry name" value="AMP-binding_CS"/>
</dbReference>
<gene>
    <name evidence="6" type="ORF">H7J73_24565</name>
</gene>
<feature type="compositionally biased region" description="Basic and acidic residues" evidence="3">
    <location>
        <begin position="43"/>
        <end position="52"/>
    </location>
</feature>
<dbReference type="Proteomes" id="UP001526201">
    <property type="component" value="Unassembled WGS sequence"/>
</dbReference>
<dbReference type="InterPro" id="IPR045851">
    <property type="entry name" value="AMP-bd_C_sf"/>
</dbReference>
<dbReference type="PANTHER" id="PTHR43201">
    <property type="entry name" value="ACYL-COA SYNTHETASE"/>
    <property type="match status" value="1"/>
</dbReference>
<dbReference type="EMBL" id="JACKTY010000040">
    <property type="protein sequence ID" value="MCV7229189.1"/>
    <property type="molecule type" value="Genomic_DNA"/>
</dbReference>
<dbReference type="Pfam" id="PF13193">
    <property type="entry name" value="AMP-binding_C"/>
    <property type="match status" value="1"/>
</dbReference>
<feature type="domain" description="AMP-binding enzyme C-terminal" evidence="5">
    <location>
        <begin position="544"/>
        <end position="621"/>
    </location>
</feature>
<dbReference type="InterPro" id="IPR000873">
    <property type="entry name" value="AMP-dep_synth/lig_dom"/>
</dbReference>
<comment type="similarity">
    <text evidence="1">Belongs to the ATP-dependent AMP-binding enzyme family.</text>
</comment>
<feature type="region of interest" description="Disordered" evidence="3">
    <location>
        <begin position="25"/>
        <end position="84"/>
    </location>
</feature>
<name>A0ABT3CIB5_9MYCO</name>